<gene>
    <name evidence="2" type="ORF">ADICEAN_00482</name>
</gene>
<sequence length="135" mass="15413">MKTLGFFTLLLLSALLLTANRCGGGAEDYAMPDSFYGSWIHSHEEDYSGYQVYRHPSFNFPPSRGRERFDIRPKGVLLYYAIAPTDGQADPEEGRWLPLNQRTIEVSLPKSRGYQFSAELIEIANDRLVIRKLPE</sequence>
<dbReference type="RefSeq" id="WP_009193889.1">
    <property type="nucleotide sequence ID" value="NZ_AODQ01000007.1"/>
</dbReference>
<organism evidence="2 3">
    <name type="scientific">Cesiribacter andamanensis AMV16</name>
    <dbReference type="NCBI Taxonomy" id="1279009"/>
    <lineage>
        <taxon>Bacteria</taxon>
        <taxon>Pseudomonadati</taxon>
        <taxon>Bacteroidota</taxon>
        <taxon>Cytophagia</taxon>
        <taxon>Cytophagales</taxon>
        <taxon>Cesiribacteraceae</taxon>
        <taxon>Cesiribacter</taxon>
    </lineage>
</organism>
<comment type="caution">
    <text evidence="2">The sequence shown here is derived from an EMBL/GenBank/DDBJ whole genome shotgun (WGS) entry which is preliminary data.</text>
</comment>
<dbReference type="AlphaFoldDB" id="M7P157"/>
<dbReference type="EMBL" id="AODQ01000007">
    <property type="protein sequence ID" value="EMR04319.1"/>
    <property type="molecule type" value="Genomic_DNA"/>
</dbReference>
<evidence type="ECO:0000256" key="1">
    <source>
        <dbReference type="SAM" id="SignalP"/>
    </source>
</evidence>
<name>M7P157_9BACT</name>
<proteinExistence type="predicted"/>
<keyword evidence="1" id="KW-0732">Signal</keyword>
<reference evidence="2 3" key="1">
    <citation type="journal article" date="2013" name="Genome Announc.">
        <title>Draft Genome Sequence of Cesiribacter andamanensis Strain AMV16T, Isolated from a Soil Sample from a Mud Volcano in the Andaman Islands, India.</title>
        <authorList>
            <person name="Shivaji S."/>
            <person name="Ara S."/>
            <person name="Begum Z."/>
            <person name="Srinivas T.N."/>
            <person name="Singh A."/>
            <person name="Kumar Pinnaka A."/>
        </authorList>
    </citation>
    <scope>NUCLEOTIDE SEQUENCE [LARGE SCALE GENOMIC DNA]</scope>
    <source>
        <strain evidence="2 3">AMV16</strain>
    </source>
</reference>
<dbReference type="eggNOG" id="ENOG50332W1">
    <property type="taxonomic scope" value="Bacteria"/>
</dbReference>
<feature type="chain" id="PRO_5004082533" description="Lipocalin-like domain-containing protein" evidence="1">
    <location>
        <begin position="20"/>
        <end position="135"/>
    </location>
</feature>
<dbReference type="OrthoDB" id="2651079at2"/>
<keyword evidence="3" id="KW-1185">Reference proteome</keyword>
<evidence type="ECO:0000313" key="3">
    <source>
        <dbReference type="Proteomes" id="UP000011910"/>
    </source>
</evidence>
<dbReference type="Proteomes" id="UP000011910">
    <property type="component" value="Unassembled WGS sequence"/>
</dbReference>
<feature type="signal peptide" evidence="1">
    <location>
        <begin position="1"/>
        <end position="19"/>
    </location>
</feature>
<evidence type="ECO:0000313" key="2">
    <source>
        <dbReference type="EMBL" id="EMR04319.1"/>
    </source>
</evidence>
<protein>
    <recommendedName>
        <fullName evidence="4">Lipocalin-like domain-containing protein</fullName>
    </recommendedName>
</protein>
<evidence type="ECO:0008006" key="4">
    <source>
        <dbReference type="Google" id="ProtNLM"/>
    </source>
</evidence>
<accession>M7P157</accession>